<evidence type="ECO:0000256" key="1">
    <source>
        <dbReference type="SAM" id="MobiDB-lite"/>
    </source>
</evidence>
<feature type="compositionally biased region" description="Low complexity" evidence="1">
    <location>
        <begin position="28"/>
        <end position="42"/>
    </location>
</feature>
<reference evidence="2 3" key="1">
    <citation type="journal article" date="2019" name="Emerg. Microbes Infect.">
        <title>Comprehensive subspecies identification of 175 nontuberculous mycobacteria species based on 7547 genomic profiles.</title>
        <authorList>
            <person name="Matsumoto Y."/>
            <person name="Kinjo T."/>
            <person name="Motooka D."/>
            <person name="Nabeya D."/>
            <person name="Jung N."/>
            <person name="Uechi K."/>
            <person name="Horii T."/>
            <person name="Iida T."/>
            <person name="Fujita J."/>
            <person name="Nakamura S."/>
        </authorList>
    </citation>
    <scope>NUCLEOTIDE SEQUENCE [LARGE SCALE GENOMIC DNA]</scope>
    <source>
        <strain evidence="2 3">JCM 30275</strain>
    </source>
</reference>
<sequence>MSAVAGYITTSISDALTKGAGAAVHTAATAPVTAPETTAVAPSLKASEPKSPEVTSTTVKAAVAEPKSGTVSSTVEHSEHSATATTVTKPAATENGGRSAVGHTNLPTSTFGSSDTASDTKTSTTDKADTAPAPATTAAATKPSVAKPDASTTPSAEKSEAKTGGEAGGAHSSE</sequence>
<dbReference type="RefSeq" id="WP_163807156.1">
    <property type="nucleotide sequence ID" value="NZ_AP022620.1"/>
</dbReference>
<gene>
    <name evidence="2" type="ORF">MANY_51670</name>
</gene>
<dbReference type="Proteomes" id="UP000467249">
    <property type="component" value="Chromosome"/>
</dbReference>
<feature type="compositionally biased region" description="Low complexity" evidence="1">
    <location>
        <begin position="114"/>
        <end position="123"/>
    </location>
</feature>
<feature type="compositionally biased region" description="Low complexity" evidence="1">
    <location>
        <begin position="82"/>
        <end position="93"/>
    </location>
</feature>
<name>A0A6N4WCW8_9MYCO</name>
<proteinExistence type="predicted"/>
<feature type="region of interest" description="Disordered" evidence="1">
    <location>
        <begin position="28"/>
        <end position="174"/>
    </location>
</feature>
<accession>A0A6N4WCW8</accession>
<keyword evidence="3" id="KW-1185">Reference proteome</keyword>
<protein>
    <submittedName>
        <fullName evidence="2">Uncharacterized protein</fullName>
    </submittedName>
</protein>
<evidence type="ECO:0000313" key="2">
    <source>
        <dbReference type="EMBL" id="BBZ79830.1"/>
    </source>
</evidence>
<feature type="compositionally biased region" description="Low complexity" evidence="1">
    <location>
        <begin position="130"/>
        <end position="148"/>
    </location>
</feature>
<evidence type="ECO:0000313" key="3">
    <source>
        <dbReference type="Proteomes" id="UP000467249"/>
    </source>
</evidence>
<organism evidence="2 3">
    <name type="scientific">Mycolicibacterium anyangense</name>
    <dbReference type="NCBI Taxonomy" id="1431246"/>
    <lineage>
        <taxon>Bacteria</taxon>
        <taxon>Bacillati</taxon>
        <taxon>Actinomycetota</taxon>
        <taxon>Actinomycetes</taxon>
        <taxon>Mycobacteriales</taxon>
        <taxon>Mycobacteriaceae</taxon>
        <taxon>Mycolicibacterium</taxon>
    </lineage>
</organism>
<dbReference type="KEGG" id="many:MANY_51670"/>
<dbReference type="AlphaFoldDB" id="A0A6N4WCW8"/>
<dbReference type="EMBL" id="AP022620">
    <property type="protein sequence ID" value="BBZ79830.1"/>
    <property type="molecule type" value="Genomic_DNA"/>
</dbReference>